<dbReference type="Pfam" id="PF00155">
    <property type="entry name" value="Aminotran_1_2"/>
    <property type="match status" value="1"/>
</dbReference>
<comment type="caution">
    <text evidence="7">The sequence shown here is derived from an EMBL/GenBank/DDBJ whole genome shotgun (WGS) entry which is preliminary data.</text>
</comment>
<dbReference type="CDD" id="cd00609">
    <property type="entry name" value="AAT_like"/>
    <property type="match status" value="1"/>
</dbReference>
<dbReference type="PANTHER" id="PTHR46577">
    <property type="entry name" value="HTH-TYPE TRANSCRIPTIONAL REGULATORY PROTEIN GABR"/>
    <property type="match status" value="1"/>
</dbReference>
<dbReference type="InterPro" id="IPR036388">
    <property type="entry name" value="WH-like_DNA-bd_sf"/>
</dbReference>
<name>A0A2N5C7Y6_9BURK</name>
<comment type="similarity">
    <text evidence="1">In the C-terminal section; belongs to the class-I pyridoxal-phosphate-dependent aminotransferase family.</text>
</comment>
<evidence type="ECO:0000313" key="7">
    <source>
        <dbReference type="EMBL" id="PLP98334.1"/>
    </source>
</evidence>
<evidence type="ECO:0000259" key="6">
    <source>
        <dbReference type="PROSITE" id="PS50949"/>
    </source>
</evidence>
<organism evidence="7 8">
    <name type="scientific">Cupriavidus pauculus</name>
    <dbReference type="NCBI Taxonomy" id="82633"/>
    <lineage>
        <taxon>Bacteria</taxon>
        <taxon>Pseudomonadati</taxon>
        <taxon>Pseudomonadota</taxon>
        <taxon>Betaproteobacteria</taxon>
        <taxon>Burkholderiales</taxon>
        <taxon>Burkholderiaceae</taxon>
        <taxon>Cupriavidus</taxon>
    </lineage>
</organism>
<dbReference type="SUPFAM" id="SSF46785">
    <property type="entry name" value="Winged helix' DNA-binding domain"/>
    <property type="match status" value="1"/>
</dbReference>
<dbReference type="EMBL" id="PJRP01000012">
    <property type="protein sequence ID" value="PLP98334.1"/>
    <property type="molecule type" value="Genomic_DNA"/>
</dbReference>
<proteinExistence type="inferred from homology"/>
<keyword evidence="5" id="KW-0804">Transcription</keyword>
<dbReference type="Gene3D" id="1.10.10.10">
    <property type="entry name" value="Winged helix-like DNA-binding domain superfamily/Winged helix DNA-binding domain"/>
    <property type="match status" value="1"/>
</dbReference>
<dbReference type="PROSITE" id="PS50949">
    <property type="entry name" value="HTH_GNTR"/>
    <property type="match status" value="1"/>
</dbReference>
<evidence type="ECO:0000256" key="3">
    <source>
        <dbReference type="ARBA" id="ARBA00023015"/>
    </source>
</evidence>
<keyword evidence="4" id="KW-0238">DNA-binding</keyword>
<dbReference type="Pfam" id="PF00392">
    <property type="entry name" value="GntR"/>
    <property type="match status" value="1"/>
</dbReference>
<dbReference type="AlphaFoldDB" id="A0A2N5C7Y6"/>
<reference evidence="7 8" key="1">
    <citation type="submission" date="2017-12" db="EMBL/GenBank/DDBJ databases">
        <title>Genome sequence of the active heterotrophic nitrifier-denitrifier, Cupriavidus pauculus UM1.</title>
        <authorList>
            <person name="Putonti C."/>
            <person name="Castignetti D."/>
        </authorList>
    </citation>
    <scope>NUCLEOTIDE SEQUENCE [LARGE SCALE GENOMIC DNA]</scope>
    <source>
        <strain evidence="7 8">UM1</strain>
    </source>
</reference>
<dbReference type="InterPro" id="IPR036390">
    <property type="entry name" value="WH_DNA-bd_sf"/>
</dbReference>
<accession>A0A2N5C7Y6</accession>
<keyword evidence="2" id="KW-0663">Pyridoxal phosphate</keyword>
<dbReference type="CDD" id="cd07377">
    <property type="entry name" value="WHTH_GntR"/>
    <property type="match status" value="1"/>
</dbReference>
<evidence type="ECO:0000256" key="5">
    <source>
        <dbReference type="ARBA" id="ARBA00023163"/>
    </source>
</evidence>
<keyword evidence="3" id="KW-0805">Transcription regulation</keyword>
<dbReference type="InterPro" id="IPR015424">
    <property type="entry name" value="PyrdxlP-dep_Trfase"/>
</dbReference>
<dbReference type="PANTHER" id="PTHR46577:SF1">
    <property type="entry name" value="HTH-TYPE TRANSCRIPTIONAL REGULATORY PROTEIN GABR"/>
    <property type="match status" value="1"/>
</dbReference>
<dbReference type="InterPro" id="IPR015421">
    <property type="entry name" value="PyrdxlP-dep_Trfase_major"/>
</dbReference>
<dbReference type="InterPro" id="IPR000524">
    <property type="entry name" value="Tscrpt_reg_HTH_GntR"/>
</dbReference>
<dbReference type="GO" id="GO:0003677">
    <property type="term" value="F:DNA binding"/>
    <property type="evidence" value="ECO:0007669"/>
    <property type="project" value="UniProtKB-KW"/>
</dbReference>
<evidence type="ECO:0000256" key="2">
    <source>
        <dbReference type="ARBA" id="ARBA00022898"/>
    </source>
</evidence>
<dbReference type="InterPro" id="IPR051446">
    <property type="entry name" value="HTH_trans_reg/aminotransferase"/>
</dbReference>
<dbReference type="Proteomes" id="UP000234341">
    <property type="component" value="Unassembled WGS sequence"/>
</dbReference>
<dbReference type="OrthoDB" id="9804020at2"/>
<gene>
    <name evidence="7" type="ORF">CYJ10_22820</name>
</gene>
<evidence type="ECO:0000313" key="8">
    <source>
        <dbReference type="Proteomes" id="UP000234341"/>
    </source>
</evidence>
<dbReference type="Gene3D" id="3.40.640.10">
    <property type="entry name" value="Type I PLP-dependent aspartate aminotransferase-like (Major domain)"/>
    <property type="match status" value="1"/>
</dbReference>
<sequence length="475" mass="51134">MTPPLHLKLDLTLDRQSSTSLAEQIRLGIASAIENQVLVPGARLPSWVDLATQLGVARGTVKAAYERLVDAQWLVSSRAGGTRVADLAPKARNVADPGRPVQTDLQSALYQHFLPGPAVFQMGVPASDCFPATLFARLRARAARDEIEAPASYPDPRGEHALRREIAAHLALARGIACQPSQIFIAAGFTGALGVALRVIQAPGRQAWVENPGFMISRSALAIAQFRPVPVPVDEEGMDIGYGERHAPDAALALVTPGQQAPLGPTLSLARRMQLLDWASRTDAWIVEDDYLGELQLRRRAAPALASLDRAGRVIHIGSFSKTISPTLRLGFAVVPLDLVGRFEEAVACLGSAPGPAVQMATTAFMHDGHYLRHLRHMKRIYAARSQTLLDALAARQFHAYPAGLAVVVQLPDGADDRRIAREAYAYGLAPAPLSGFYCSADTQRAGLLLGVATAIEHQVPNACDRLQQLIRKFA</sequence>
<feature type="domain" description="HTH gntR-type" evidence="6">
    <location>
        <begin position="19"/>
        <end position="87"/>
    </location>
</feature>
<dbReference type="InterPro" id="IPR004839">
    <property type="entry name" value="Aminotransferase_I/II_large"/>
</dbReference>
<dbReference type="GO" id="GO:0030170">
    <property type="term" value="F:pyridoxal phosphate binding"/>
    <property type="evidence" value="ECO:0007669"/>
    <property type="project" value="InterPro"/>
</dbReference>
<evidence type="ECO:0000256" key="1">
    <source>
        <dbReference type="ARBA" id="ARBA00005384"/>
    </source>
</evidence>
<protein>
    <submittedName>
        <fullName evidence="7">GntR family transcriptional regulator</fullName>
    </submittedName>
</protein>
<dbReference type="RefSeq" id="WP_101683723.1">
    <property type="nucleotide sequence ID" value="NZ_PJRP01000012.1"/>
</dbReference>
<dbReference type="SMART" id="SM00345">
    <property type="entry name" value="HTH_GNTR"/>
    <property type="match status" value="1"/>
</dbReference>
<dbReference type="GO" id="GO:0003700">
    <property type="term" value="F:DNA-binding transcription factor activity"/>
    <property type="evidence" value="ECO:0007669"/>
    <property type="project" value="InterPro"/>
</dbReference>
<dbReference type="SUPFAM" id="SSF53383">
    <property type="entry name" value="PLP-dependent transferases"/>
    <property type="match status" value="1"/>
</dbReference>
<evidence type="ECO:0000256" key="4">
    <source>
        <dbReference type="ARBA" id="ARBA00023125"/>
    </source>
</evidence>